<sequence>MQSTEVMSAQAAFREIVKKEFEVLLEEGIERDVAVRQLLHRIVGSISQPSPQEVERVMTKFQMTRDDANRALIVKQEIAQLRKQGLDALEAILELTRKMQSRRDTSKVNTDASTGCEIETQKNETIQSPMTLCQRIGSVSISTTQEKEKNWCEDATKQIPDNCHSAELLSRKRKMEKSRAEAQPDASEHTQNEMAISCNGIVDDINATKRQKVNPLSNPSSDSIIASTKDKTDALSKDTDLMDEKSRSSKSDELLQNVDSSQSPNPKKTKEKTRSQFINRRSSSSEREEEKSCSVTIKSKQKRPLNMLSPDYNDDNALYALKPVDEERSDLPDSYQVHPHDNHFHHAAHTYHHHSYLRHSKRHRK</sequence>
<organism evidence="2">
    <name type="scientific">Albugo laibachii Nc14</name>
    <dbReference type="NCBI Taxonomy" id="890382"/>
    <lineage>
        <taxon>Eukaryota</taxon>
        <taxon>Sar</taxon>
        <taxon>Stramenopiles</taxon>
        <taxon>Oomycota</taxon>
        <taxon>Peronosporomycetes</taxon>
        <taxon>Albuginales</taxon>
        <taxon>Albuginaceae</taxon>
        <taxon>Albugo</taxon>
    </lineage>
</organism>
<feature type="compositionally biased region" description="Basic and acidic residues" evidence="1">
    <location>
        <begin position="177"/>
        <end position="191"/>
    </location>
</feature>
<feature type="compositionally biased region" description="Polar residues" evidence="1">
    <location>
        <begin position="257"/>
        <end position="266"/>
    </location>
</feature>
<name>F0WRL2_9STRA</name>
<dbReference type="EMBL" id="FR824261">
    <property type="protein sequence ID" value="CCA23976.1"/>
    <property type="molecule type" value="Genomic_DNA"/>
</dbReference>
<gene>
    <name evidence="2" type="primary">AlNc14C216G9013</name>
    <name evidence="2" type="ORF">ALNC14_101200</name>
</gene>
<accession>F0WRL2</accession>
<feature type="compositionally biased region" description="Basic and acidic residues" evidence="1">
    <location>
        <begin position="283"/>
        <end position="292"/>
    </location>
</feature>
<reference evidence="2" key="2">
    <citation type="submission" date="2011-02" db="EMBL/GenBank/DDBJ databases">
        <authorList>
            <person name="MacLean D."/>
        </authorList>
    </citation>
    <scope>NUCLEOTIDE SEQUENCE</scope>
</reference>
<feature type="compositionally biased region" description="Polar residues" evidence="1">
    <location>
        <begin position="214"/>
        <end position="226"/>
    </location>
</feature>
<reference evidence="2" key="1">
    <citation type="journal article" date="2011" name="PLoS Biol.">
        <title>Gene gain and loss during evolution of obligate parasitism in the white rust pathogen of Arabidopsis thaliana.</title>
        <authorList>
            <person name="Kemen E."/>
            <person name="Gardiner A."/>
            <person name="Schultz-Larsen T."/>
            <person name="Kemen A.C."/>
            <person name="Balmuth A.L."/>
            <person name="Robert-Seilaniantz A."/>
            <person name="Bailey K."/>
            <person name="Holub E."/>
            <person name="Studholme D.J."/>
            <person name="Maclean D."/>
            <person name="Jones J.D."/>
        </authorList>
    </citation>
    <scope>NUCLEOTIDE SEQUENCE</scope>
</reference>
<dbReference type="AlphaFoldDB" id="F0WRL2"/>
<proteinExistence type="predicted"/>
<evidence type="ECO:0000313" key="2">
    <source>
        <dbReference type="EMBL" id="CCA23976.1"/>
    </source>
</evidence>
<feature type="region of interest" description="Disordered" evidence="1">
    <location>
        <begin position="212"/>
        <end position="298"/>
    </location>
</feature>
<feature type="region of interest" description="Disordered" evidence="1">
    <location>
        <begin position="163"/>
        <end position="193"/>
    </location>
</feature>
<dbReference type="HOGENOM" id="CLU_759549_0_0_1"/>
<protein>
    <submittedName>
        <fullName evidence="2">Uncharacterized protein AlNc14C216G9013</fullName>
    </submittedName>
</protein>
<feature type="compositionally biased region" description="Basic and acidic residues" evidence="1">
    <location>
        <begin position="228"/>
        <end position="253"/>
    </location>
</feature>
<evidence type="ECO:0000256" key="1">
    <source>
        <dbReference type="SAM" id="MobiDB-lite"/>
    </source>
</evidence>